<dbReference type="RefSeq" id="WP_095641344.1">
    <property type="nucleotide sequence ID" value="NZ_NSJZ01000026.1"/>
</dbReference>
<reference evidence="4 5" key="1">
    <citation type="submission" date="2017-09" db="EMBL/GenBank/DDBJ databases">
        <title>Paracoccus alkalisoli sp. nov., isolated from saline alkaline soil.</title>
        <authorList>
            <person name="Dong X."/>
            <person name="Zhang G."/>
        </authorList>
    </citation>
    <scope>NUCLEOTIDE SEQUENCE [LARGE SCALE GENOMIC DNA]</scope>
    <source>
        <strain evidence="4 5">WN007</strain>
    </source>
</reference>
<dbReference type="PANTHER" id="PTHR30327">
    <property type="entry name" value="UNCHARACTERIZED PROTEIN YQGE"/>
    <property type="match status" value="1"/>
</dbReference>
<evidence type="ECO:0000313" key="4">
    <source>
        <dbReference type="EMBL" id="PAU95995.1"/>
    </source>
</evidence>
<dbReference type="AlphaFoldDB" id="A0A2A2GGK3"/>
<evidence type="ECO:0000256" key="2">
    <source>
        <dbReference type="HAMAP-Rule" id="MF_00758"/>
    </source>
</evidence>
<keyword evidence="5" id="KW-1185">Reference proteome</keyword>
<dbReference type="PANTHER" id="PTHR30327:SF1">
    <property type="entry name" value="UPF0301 PROTEIN YQGE"/>
    <property type="match status" value="1"/>
</dbReference>
<dbReference type="OrthoDB" id="9807486at2"/>
<accession>A0A2A2GGK3</accession>
<sequence>MTRSDQHHSTGDGARAHGRRSDNLTGKVLIAMPGMTDPRFSHSVVLICAHGDEGAMGIVLNKPLPGIGFADLLGQLGIDAEGRAPSVPVHFGGPVEPGRGFVLHPLPEGEGANEDEGVLRIPGLRLGMTTTRNILEDIASGRGPDRAVLSLGYAGWDAGQLESEVMANGWLVAEAGDELIFGSDNARKWHQALKSLGIDPLALSTAAGHA</sequence>
<dbReference type="GO" id="GO:0005829">
    <property type="term" value="C:cytosol"/>
    <property type="evidence" value="ECO:0007669"/>
    <property type="project" value="TreeGrafter"/>
</dbReference>
<dbReference type="EMBL" id="NSJZ01000026">
    <property type="protein sequence ID" value="PAU95995.1"/>
    <property type="molecule type" value="Genomic_DNA"/>
</dbReference>
<dbReference type="SUPFAM" id="SSF143456">
    <property type="entry name" value="VC0467-like"/>
    <property type="match status" value="1"/>
</dbReference>
<protein>
    <recommendedName>
        <fullName evidence="2">UPF0301 protein CK240_16125</fullName>
    </recommendedName>
</protein>
<evidence type="ECO:0000256" key="1">
    <source>
        <dbReference type="ARBA" id="ARBA00009600"/>
    </source>
</evidence>
<dbReference type="Pfam" id="PF02622">
    <property type="entry name" value="DUF179"/>
    <property type="match status" value="1"/>
</dbReference>
<feature type="compositionally biased region" description="Basic and acidic residues" evidence="3">
    <location>
        <begin position="1"/>
        <end position="10"/>
    </location>
</feature>
<dbReference type="Gene3D" id="3.40.1740.10">
    <property type="entry name" value="VC0467-like"/>
    <property type="match status" value="1"/>
</dbReference>
<evidence type="ECO:0000256" key="3">
    <source>
        <dbReference type="SAM" id="MobiDB-lite"/>
    </source>
</evidence>
<evidence type="ECO:0000313" key="5">
    <source>
        <dbReference type="Proteomes" id="UP000218023"/>
    </source>
</evidence>
<comment type="caution">
    <text evidence="4">The sequence shown here is derived from an EMBL/GenBank/DDBJ whole genome shotgun (WGS) entry which is preliminary data.</text>
</comment>
<dbReference type="Proteomes" id="UP000218023">
    <property type="component" value="Unassembled WGS sequence"/>
</dbReference>
<proteinExistence type="inferred from homology"/>
<organism evidence="4 5">
    <name type="scientific">Paracoccus salipaludis</name>
    <dbReference type="NCBI Taxonomy" id="2032623"/>
    <lineage>
        <taxon>Bacteria</taxon>
        <taxon>Pseudomonadati</taxon>
        <taxon>Pseudomonadota</taxon>
        <taxon>Alphaproteobacteria</taxon>
        <taxon>Rhodobacterales</taxon>
        <taxon>Paracoccaceae</taxon>
        <taxon>Paracoccus</taxon>
    </lineage>
</organism>
<dbReference type="InterPro" id="IPR003774">
    <property type="entry name" value="AlgH-like"/>
</dbReference>
<dbReference type="HAMAP" id="MF_00758">
    <property type="entry name" value="UPF0301"/>
    <property type="match status" value="1"/>
</dbReference>
<comment type="similarity">
    <text evidence="1 2">Belongs to the UPF0301 (AlgH) family.</text>
</comment>
<name>A0A2A2GGK3_9RHOB</name>
<gene>
    <name evidence="4" type="ORF">CK240_16125</name>
</gene>
<feature type="region of interest" description="Disordered" evidence="3">
    <location>
        <begin position="1"/>
        <end position="22"/>
    </location>
</feature>